<dbReference type="Gene3D" id="3.40.50.1820">
    <property type="entry name" value="alpha/beta hydrolase"/>
    <property type="match status" value="1"/>
</dbReference>
<evidence type="ECO:0000313" key="3">
    <source>
        <dbReference type="Proteomes" id="UP000199119"/>
    </source>
</evidence>
<protein>
    <submittedName>
        <fullName evidence="2">Alpha/beta hydrolase family protein</fullName>
    </submittedName>
</protein>
<dbReference type="EMBL" id="FONX01000008">
    <property type="protein sequence ID" value="SFE94839.1"/>
    <property type="molecule type" value="Genomic_DNA"/>
</dbReference>
<gene>
    <name evidence="2" type="ORF">SAMN04489711_10822</name>
</gene>
<dbReference type="Pfam" id="PF12697">
    <property type="entry name" value="Abhydrolase_6"/>
    <property type="match status" value="1"/>
</dbReference>
<dbReference type="OrthoDB" id="275181at2"/>
<dbReference type="STRING" id="1177982.SAMN04489711_10822"/>
<dbReference type="PANTHER" id="PTHR37946">
    <property type="entry name" value="SLL1969 PROTEIN"/>
    <property type="match status" value="1"/>
</dbReference>
<accession>A0A1I2EPS2</accession>
<reference evidence="3" key="1">
    <citation type="submission" date="2016-10" db="EMBL/GenBank/DDBJ databases">
        <authorList>
            <person name="Varghese N."/>
            <person name="Submissions S."/>
        </authorList>
    </citation>
    <scope>NUCLEOTIDE SEQUENCE [LARGE SCALE GENOMIC DNA]</scope>
    <source>
        <strain evidence="3">DSM 27981</strain>
    </source>
</reference>
<evidence type="ECO:0000313" key="2">
    <source>
        <dbReference type="EMBL" id="SFE94839.1"/>
    </source>
</evidence>
<sequence>MTNARWQRWMVWSSLLLTVAWVAWQWSSSPLAALAGLALAWLATRLMMALQFVAMAWANRAEPLPRPGFGRMVRAWWAEAGWASVIFGWWQPFRRGAIPDWLPARAAGGSDTHAAAPRGVVLVHGFLCNRGFWTPWLPLLRARGHAFVAVDLEPPFGSIDGYAAQIDAAVRRVTEATGRAPVVIGHSMGGVAARAWLRACDAGRAETCAHRVITLGAPHAGTWPARFSHAVNGRQMALEGPWVRALRQAEPAGRAARFTCFYSNCDNIVFPARTATLPGADNRLVENVAHVQLAFHPPVVQACLDLLGD</sequence>
<dbReference type="RefSeq" id="WP_092939854.1">
    <property type="nucleotide sequence ID" value="NZ_FONX01000008.1"/>
</dbReference>
<dbReference type="InterPro" id="IPR029058">
    <property type="entry name" value="AB_hydrolase_fold"/>
</dbReference>
<dbReference type="AlphaFoldDB" id="A0A1I2EPS2"/>
<dbReference type="GO" id="GO:0016787">
    <property type="term" value="F:hydrolase activity"/>
    <property type="evidence" value="ECO:0007669"/>
    <property type="project" value="UniProtKB-KW"/>
</dbReference>
<keyword evidence="3" id="KW-1185">Reference proteome</keyword>
<dbReference type="Proteomes" id="UP000199119">
    <property type="component" value="Unassembled WGS sequence"/>
</dbReference>
<dbReference type="SUPFAM" id="SSF53474">
    <property type="entry name" value="alpha/beta-Hydrolases"/>
    <property type="match status" value="1"/>
</dbReference>
<proteinExistence type="predicted"/>
<keyword evidence="2" id="KW-0378">Hydrolase</keyword>
<feature type="domain" description="AB hydrolase-1" evidence="1">
    <location>
        <begin position="120"/>
        <end position="259"/>
    </location>
</feature>
<organism evidence="2 3">
    <name type="scientific">Paracidovorax wautersii</name>
    <dbReference type="NCBI Taxonomy" id="1177982"/>
    <lineage>
        <taxon>Bacteria</taxon>
        <taxon>Pseudomonadati</taxon>
        <taxon>Pseudomonadota</taxon>
        <taxon>Betaproteobacteria</taxon>
        <taxon>Burkholderiales</taxon>
        <taxon>Comamonadaceae</taxon>
        <taxon>Paracidovorax</taxon>
    </lineage>
</organism>
<dbReference type="InterPro" id="IPR000073">
    <property type="entry name" value="AB_hydrolase_1"/>
</dbReference>
<name>A0A1I2EPS2_9BURK</name>
<evidence type="ECO:0000259" key="1">
    <source>
        <dbReference type="Pfam" id="PF12697"/>
    </source>
</evidence>
<dbReference type="PANTHER" id="PTHR37946:SF1">
    <property type="entry name" value="SLL1969 PROTEIN"/>
    <property type="match status" value="1"/>
</dbReference>